<dbReference type="AlphaFoldDB" id="A0A093ERR6"/>
<dbReference type="EMBL" id="KK380268">
    <property type="protein sequence ID" value="KFV48017.1"/>
    <property type="molecule type" value="Genomic_DNA"/>
</dbReference>
<evidence type="ECO:0000256" key="1">
    <source>
        <dbReference type="SAM" id="MobiDB-lite"/>
    </source>
</evidence>
<feature type="region of interest" description="Disordered" evidence="1">
    <location>
        <begin position="35"/>
        <end position="55"/>
    </location>
</feature>
<sequence>DPEHGQKYHGGKDRRRGILSPISQECSCRQERTGFNDVSKSKPTTPQKNKGCEQVVRASGSEASCSHTMGNFMM</sequence>
<evidence type="ECO:0000313" key="3">
    <source>
        <dbReference type="Proteomes" id="UP000054190"/>
    </source>
</evidence>
<protein>
    <submittedName>
        <fullName evidence="2">Uncharacterized protein</fullName>
    </submittedName>
</protein>
<organism evidence="2 3">
    <name type="scientific">Tyto alba</name>
    <name type="common">Barn owl</name>
    <dbReference type="NCBI Taxonomy" id="56313"/>
    <lineage>
        <taxon>Eukaryota</taxon>
        <taxon>Metazoa</taxon>
        <taxon>Chordata</taxon>
        <taxon>Craniata</taxon>
        <taxon>Vertebrata</taxon>
        <taxon>Euteleostomi</taxon>
        <taxon>Archelosauria</taxon>
        <taxon>Archosauria</taxon>
        <taxon>Dinosauria</taxon>
        <taxon>Saurischia</taxon>
        <taxon>Theropoda</taxon>
        <taxon>Coelurosauria</taxon>
        <taxon>Aves</taxon>
        <taxon>Neognathae</taxon>
        <taxon>Neoaves</taxon>
        <taxon>Telluraves</taxon>
        <taxon>Strigiformes</taxon>
        <taxon>Tytonidae</taxon>
        <taxon>Tyto</taxon>
    </lineage>
</organism>
<name>A0A093ERR6_TYTAL</name>
<feature type="compositionally biased region" description="Polar residues" evidence="1">
    <location>
        <begin position="36"/>
        <end position="48"/>
    </location>
</feature>
<feature type="non-terminal residue" evidence="2">
    <location>
        <position position="1"/>
    </location>
</feature>
<keyword evidence="3" id="KW-1185">Reference proteome</keyword>
<feature type="non-terminal residue" evidence="2">
    <location>
        <position position="74"/>
    </location>
</feature>
<reference evidence="2 3" key="1">
    <citation type="submission" date="2014-04" db="EMBL/GenBank/DDBJ databases">
        <title>Genome evolution of avian class.</title>
        <authorList>
            <person name="Zhang G."/>
            <person name="Li C."/>
        </authorList>
    </citation>
    <scope>NUCLEOTIDE SEQUENCE [LARGE SCALE GENOMIC DNA]</scope>
    <source>
        <strain evidence="2">BGI_N341</strain>
    </source>
</reference>
<dbReference type="Proteomes" id="UP000054190">
    <property type="component" value="Unassembled WGS sequence"/>
</dbReference>
<gene>
    <name evidence="2" type="ORF">N341_07595</name>
</gene>
<accession>A0A093ERR6</accession>
<evidence type="ECO:0000313" key="2">
    <source>
        <dbReference type="EMBL" id="KFV48017.1"/>
    </source>
</evidence>
<proteinExistence type="predicted"/>